<keyword evidence="4" id="KW-1185">Reference proteome</keyword>
<organism evidence="3 4">
    <name type="scientific">Reticulomyxa filosa</name>
    <dbReference type="NCBI Taxonomy" id="46433"/>
    <lineage>
        <taxon>Eukaryota</taxon>
        <taxon>Sar</taxon>
        <taxon>Rhizaria</taxon>
        <taxon>Retaria</taxon>
        <taxon>Foraminifera</taxon>
        <taxon>Monothalamids</taxon>
        <taxon>Reticulomyxidae</taxon>
        <taxon>Reticulomyxa</taxon>
    </lineage>
</organism>
<proteinExistence type="inferred from homology"/>
<dbReference type="EMBL" id="ASPP01007163">
    <property type="protein sequence ID" value="ETO27584.1"/>
    <property type="molecule type" value="Genomic_DNA"/>
</dbReference>
<comment type="similarity">
    <text evidence="1 2">Belongs to the enoyl-CoA hydratase/isomerase family.</text>
</comment>
<dbReference type="PANTHER" id="PTHR11941:SF54">
    <property type="entry name" value="ENOYL-COA HYDRATASE, MITOCHONDRIAL"/>
    <property type="match status" value="1"/>
</dbReference>
<sequence length="272" mass="30910">MGWKIELIENSSIILVKMNSNPGNFLNLHSLQDFGAMMDEVCDPKNEHKYGKYKPIILVSDSKQKIFSAGMDLQSVSASDEKSTSALFTLFSNTMCRWLAIPRKTIAIIDGHAIAGGFFIGLGSDVRVGLNNDQIKIGVNEIHCVLGYVSFKHKLSPTSNWKLLLQGQFHTPKEMFEKFQYLDYLCNTREECMKRAIEEALSVKVNCMEAYLSVKNYLSREILDHANQIESDVMKEFSRVRCCEMSKQRLQEIGAEMNSNKKSEKKLSKSKL</sequence>
<evidence type="ECO:0000256" key="1">
    <source>
        <dbReference type="ARBA" id="ARBA00005254"/>
    </source>
</evidence>
<accession>X6NPG2</accession>
<dbReference type="Proteomes" id="UP000023152">
    <property type="component" value="Unassembled WGS sequence"/>
</dbReference>
<dbReference type="SUPFAM" id="SSF52096">
    <property type="entry name" value="ClpP/crotonase"/>
    <property type="match status" value="1"/>
</dbReference>
<dbReference type="GO" id="GO:0003824">
    <property type="term" value="F:catalytic activity"/>
    <property type="evidence" value="ECO:0007669"/>
    <property type="project" value="InterPro"/>
</dbReference>
<dbReference type="PANTHER" id="PTHR11941">
    <property type="entry name" value="ENOYL-COA HYDRATASE-RELATED"/>
    <property type="match status" value="1"/>
</dbReference>
<comment type="caution">
    <text evidence="3">The sequence shown here is derived from an EMBL/GenBank/DDBJ whole genome shotgun (WGS) entry which is preliminary data.</text>
</comment>
<dbReference type="AlphaFoldDB" id="X6NPG2"/>
<gene>
    <name evidence="3" type="ORF">RFI_09548</name>
</gene>
<dbReference type="InterPro" id="IPR029045">
    <property type="entry name" value="ClpP/crotonase-like_dom_sf"/>
</dbReference>
<dbReference type="GO" id="GO:0006635">
    <property type="term" value="P:fatty acid beta-oxidation"/>
    <property type="evidence" value="ECO:0007669"/>
    <property type="project" value="TreeGrafter"/>
</dbReference>
<evidence type="ECO:0000313" key="4">
    <source>
        <dbReference type="Proteomes" id="UP000023152"/>
    </source>
</evidence>
<reference evidence="3 4" key="1">
    <citation type="journal article" date="2013" name="Curr. Biol.">
        <title>The Genome of the Foraminiferan Reticulomyxa filosa.</title>
        <authorList>
            <person name="Glockner G."/>
            <person name="Hulsmann N."/>
            <person name="Schleicher M."/>
            <person name="Noegel A.A."/>
            <person name="Eichinger L."/>
            <person name="Gallinger C."/>
            <person name="Pawlowski J."/>
            <person name="Sierra R."/>
            <person name="Euteneuer U."/>
            <person name="Pillet L."/>
            <person name="Moustafa A."/>
            <person name="Platzer M."/>
            <person name="Groth M."/>
            <person name="Szafranski K."/>
            <person name="Schliwa M."/>
        </authorList>
    </citation>
    <scope>NUCLEOTIDE SEQUENCE [LARGE SCALE GENOMIC DNA]</scope>
</reference>
<dbReference type="InterPro" id="IPR001753">
    <property type="entry name" value="Enoyl-CoA_hydra/iso"/>
</dbReference>
<dbReference type="Gene3D" id="3.90.226.10">
    <property type="entry name" value="2-enoyl-CoA Hydratase, Chain A, domain 1"/>
    <property type="match status" value="1"/>
</dbReference>
<protein>
    <recommendedName>
        <fullName evidence="5">Enoyl-CoA hydratase/isomerase family protein</fullName>
    </recommendedName>
</protein>
<dbReference type="PROSITE" id="PS00166">
    <property type="entry name" value="ENOYL_COA_HYDRATASE"/>
    <property type="match status" value="1"/>
</dbReference>
<evidence type="ECO:0000256" key="2">
    <source>
        <dbReference type="RuleBase" id="RU003707"/>
    </source>
</evidence>
<name>X6NPG2_RETFI</name>
<dbReference type="InterPro" id="IPR018376">
    <property type="entry name" value="Enoyl-CoA_hyd/isom_CS"/>
</dbReference>
<evidence type="ECO:0000313" key="3">
    <source>
        <dbReference type="EMBL" id="ETO27584.1"/>
    </source>
</evidence>
<dbReference type="CDD" id="cd06558">
    <property type="entry name" value="crotonase-like"/>
    <property type="match status" value="1"/>
</dbReference>
<evidence type="ECO:0008006" key="5">
    <source>
        <dbReference type="Google" id="ProtNLM"/>
    </source>
</evidence>
<dbReference type="Pfam" id="PF00378">
    <property type="entry name" value="ECH_1"/>
    <property type="match status" value="1"/>
</dbReference>